<dbReference type="PANTHER" id="PTHR12039:SF0">
    <property type="entry name" value="NICOTINAMIDE-NUCLEOTIDE ADENYLYLTRANSFERASE"/>
    <property type="match status" value="1"/>
</dbReference>
<dbReference type="InterPro" id="IPR051182">
    <property type="entry name" value="Euk_NMN_adenylyltrnsfrase"/>
</dbReference>
<keyword evidence="1" id="KW-0808">Transferase</keyword>
<evidence type="ECO:0000313" key="1">
    <source>
        <dbReference type="EMBL" id="KAJ6251558.1"/>
    </source>
</evidence>
<keyword evidence="1" id="KW-0548">Nucleotidyltransferase</keyword>
<organism evidence="1 2">
    <name type="scientific">Anaeramoeba flamelloides</name>
    <dbReference type="NCBI Taxonomy" id="1746091"/>
    <lineage>
        <taxon>Eukaryota</taxon>
        <taxon>Metamonada</taxon>
        <taxon>Anaeramoebidae</taxon>
        <taxon>Anaeramoeba</taxon>
    </lineage>
</organism>
<accession>A0ABQ8Z3V2</accession>
<dbReference type="SUPFAM" id="SSF52374">
    <property type="entry name" value="Nucleotidylyl transferase"/>
    <property type="match status" value="1"/>
</dbReference>
<name>A0ABQ8Z3V2_9EUKA</name>
<proteinExistence type="predicted"/>
<evidence type="ECO:0000313" key="2">
    <source>
        <dbReference type="Proteomes" id="UP001150062"/>
    </source>
</evidence>
<keyword evidence="2" id="KW-1185">Reference proteome</keyword>
<sequence length="256" mass="29790">MEETKPTPTSTLIKNFKPNTTNYVLLLTGGINPVHRLHIGALEIAKMGLEKEGKYVAGGYLSPSHYVYVNTKLNDKALKSKTRVKLCELAIEESENESWMFVDQFEVSQDRFVDFPSVTRRLRRYLKDLVKNSQALVEKGVKVEVLFCCGYDLFDRCALWRSSNIAVIDRPGWEKLSIFNEEDKKQFRNRNIFIFEDNEKIGDFSSSKIREKIENDQDTSDITYNSVAKYLKQIKWLKNTRKSFFENLPSQEDDED</sequence>
<dbReference type="PANTHER" id="PTHR12039">
    <property type="entry name" value="NICOTINAMIDE MONONUCLEOTIDE ADENYLYLTRANSFERASE"/>
    <property type="match status" value="1"/>
</dbReference>
<reference evidence="1" key="1">
    <citation type="submission" date="2022-08" db="EMBL/GenBank/DDBJ databases">
        <title>Novel sulfate-reducing endosymbionts in the free-living metamonad Anaeramoeba.</title>
        <authorList>
            <person name="Jerlstrom-Hultqvist J."/>
            <person name="Cepicka I."/>
            <person name="Gallot-Lavallee L."/>
            <person name="Salas-Leiva D."/>
            <person name="Curtis B.A."/>
            <person name="Zahonova K."/>
            <person name="Pipaliya S."/>
            <person name="Dacks J."/>
            <person name="Roger A.J."/>
        </authorList>
    </citation>
    <scope>NUCLEOTIDE SEQUENCE</scope>
    <source>
        <strain evidence="1">Schooner1</strain>
    </source>
</reference>
<dbReference type="Proteomes" id="UP001150062">
    <property type="component" value="Unassembled WGS sequence"/>
</dbReference>
<dbReference type="GO" id="GO:0016779">
    <property type="term" value="F:nucleotidyltransferase activity"/>
    <property type="evidence" value="ECO:0007669"/>
    <property type="project" value="UniProtKB-KW"/>
</dbReference>
<comment type="caution">
    <text evidence="1">The sequence shown here is derived from an EMBL/GenBank/DDBJ whole genome shotgun (WGS) entry which is preliminary data.</text>
</comment>
<protein>
    <submittedName>
        <fullName evidence="1">Nicotinamide/nicotinic acid mononucleotide adenylyltransferase 2</fullName>
    </submittedName>
</protein>
<dbReference type="InterPro" id="IPR014729">
    <property type="entry name" value="Rossmann-like_a/b/a_fold"/>
</dbReference>
<gene>
    <name evidence="1" type="ORF">M0813_14913</name>
</gene>
<dbReference type="EMBL" id="JAOAOG010000056">
    <property type="protein sequence ID" value="KAJ6251558.1"/>
    <property type="molecule type" value="Genomic_DNA"/>
</dbReference>
<dbReference type="Gene3D" id="3.40.50.620">
    <property type="entry name" value="HUPs"/>
    <property type="match status" value="1"/>
</dbReference>